<accession>A0AAD5MMS9</accession>
<protein>
    <recommendedName>
        <fullName evidence="2">Tyrosine-protein phosphatase domain-containing protein</fullName>
    </recommendedName>
</protein>
<dbReference type="PANTHER" id="PTHR46163">
    <property type="entry name" value="TYROSINE-PROTEIN PHOSPHATASE-RELATED"/>
    <property type="match status" value="1"/>
</dbReference>
<dbReference type="InterPro" id="IPR052782">
    <property type="entry name" value="Oocyte-zygote_transition_reg"/>
</dbReference>
<dbReference type="Pfam" id="PF00102">
    <property type="entry name" value="Y_phosphatase"/>
    <property type="match status" value="1"/>
</dbReference>
<dbReference type="EMBL" id="JAHQIW010001321">
    <property type="protein sequence ID" value="KAJ1352191.1"/>
    <property type="molecule type" value="Genomic_DNA"/>
</dbReference>
<gene>
    <name evidence="3" type="ORF">KIN20_008392</name>
</gene>
<feature type="compositionally biased region" description="Polar residues" evidence="1">
    <location>
        <begin position="8"/>
        <end position="23"/>
    </location>
</feature>
<dbReference type="InterPro" id="IPR029021">
    <property type="entry name" value="Prot-tyrosine_phosphatase-like"/>
</dbReference>
<dbReference type="AlphaFoldDB" id="A0AAD5MMS9"/>
<dbReference type="PANTHER" id="PTHR46163:SF2">
    <property type="entry name" value="PROTEIN-TYROSINE PHOSPHATASE"/>
    <property type="match status" value="1"/>
</dbReference>
<evidence type="ECO:0000256" key="1">
    <source>
        <dbReference type="SAM" id="MobiDB-lite"/>
    </source>
</evidence>
<dbReference type="SUPFAM" id="SSF52799">
    <property type="entry name" value="(Phosphotyrosine protein) phosphatases II"/>
    <property type="match status" value="1"/>
</dbReference>
<dbReference type="Proteomes" id="UP001196413">
    <property type="component" value="Unassembled WGS sequence"/>
</dbReference>
<name>A0AAD5MMS9_PARTN</name>
<keyword evidence="4" id="KW-1185">Reference proteome</keyword>
<organism evidence="3 4">
    <name type="scientific">Parelaphostrongylus tenuis</name>
    <name type="common">Meningeal worm</name>
    <dbReference type="NCBI Taxonomy" id="148309"/>
    <lineage>
        <taxon>Eukaryota</taxon>
        <taxon>Metazoa</taxon>
        <taxon>Ecdysozoa</taxon>
        <taxon>Nematoda</taxon>
        <taxon>Chromadorea</taxon>
        <taxon>Rhabditida</taxon>
        <taxon>Rhabditina</taxon>
        <taxon>Rhabditomorpha</taxon>
        <taxon>Strongyloidea</taxon>
        <taxon>Metastrongylidae</taxon>
        <taxon>Parelaphostrongylus</taxon>
    </lineage>
</organism>
<dbReference type="GO" id="GO:0004725">
    <property type="term" value="F:protein tyrosine phosphatase activity"/>
    <property type="evidence" value="ECO:0007669"/>
    <property type="project" value="InterPro"/>
</dbReference>
<reference evidence="3" key="1">
    <citation type="submission" date="2021-06" db="EMBL/GenBank/DDBJ databases">
        <title>Parelaphostrongylus tenuis whole genome reference sequence.</title>
        <authorList>
            <person name="Garwood T.J."/>
            <person name="Larsen P.A."/>
            <person name="Fountain-Jones N.M."/>
            <person name="Garbe J.R."/>
            <person name="Macchietto M.G."/>
            <person name="Kania S.A."/>
            <person name="Gerhold R.W."/>
            <person name="Richards J.E."/>
            <person name="Wolf T.M."/>
        </authorList>
    </citation>
    <scope>NUCLEOTIDE SEQUENCE</scope>
    <source>
        <strain evidence="3">MNPRO001-30</strain>
        <tissue evidence="3">Meninges</tissue>
    </source>
</reference>
<sequence length="174" mass="19843">MEEYWISNPVNGGQQHHSPSFSITDYRYAGQSGTGEAAGEQVKLRPKEKLSNSDNHNSMELKAQLVKRVDHEGSFSKLRDDEGITFHDILLCIDSTCVVLKWREGDCDYINANWTEVEDQEKKFISTQEKCKSIIMLCDVTECRKPECEQYWPLTAESPVMSNNADVAIRHPKS</sequence>
<feature type="compositionally biased region" description="Basic and acidic residues" evidence="1">
    <location>
        <begin position="42"/>
        <end position="51"/>
    </location>
</feature>
<comment type="caution">
    <text evidence="3">The sequence shown here is derived from an EMBL/GenBank/DDBJ whole genome shotgun (WGS) entry which is preliminary data.</text>
</comment>
<evidence type="ECO:0000313" key="3">
    <source>
        <dbReference type="EMBL" id="KAJ1352191.1"/>
    </source>
</evidence>
<dbReference type="InterPro" id="IPR000242">
    <property type="entry name" value="PTP_cat"/>
</dbReference>
<feature type="domain" description="Tyrosine-protein phosphatase" evidence="2">
    <location>
        <begin position="90"/>
        <end position="128"/>
    </location>
</feature>
<evidence type="ECO:0000313" key="4">
    <source>
        <dbReference type="Proteomes" id="UP001196413"/>
    </source>
</evidence>
<feature type="region of interest" description="Disordered" evidence="1">
    <location>
        <begin position="1"/>
        <end position="56"/>
    </location>
</feature>
<dbReference type="Gene3D" id="3.90.190.10">
    <property type="entry name" value="Protein tyrosine phosphatase superfamily"/>
    <property type="match status" value="1"/>
</dbReference>
<proteinExistence type="predicted"/>
<evidence type="ECO:0000259" key="2">
    <source>
        <dbReference type="Pfam" id="PF00102"/>
    </source>
</evidence>